<sequence length="126" mass="13298">MELIKLEIISPEGIIYSDNVQLLTVPGDAGEFGILAGHASVLSLLNTGVISIQDKNNIEIEVAINGGYVHVVEHKVLCMVDGAIALSGDDNNLARAIAEAKALLEKAEASPFTVSAAVSKFDNIKR</sequence>
<evidence type="ECO:0000256" key="9">
    <source>
        <dbReference type="ARBA" id="ARBA00023310"/>
    </source>
</evidence>
<dbReference type="AlphaFoldDB" id="A0A6S6T4A1"/>
<organism evidence="13">
    <name type="scientific">uncultured Sulfurovum sp</name>
    <dbReference type="NCBI Taxonomy" id="269237"/>
    <lineage>
        <taxon>Bacteria</taxon>
        <taxon>Pseudomonadati</taxon>
        <taxon>Campylobacterota</taxon>
        <taxon>Epsilonproteobacteria</taxon>
        <taxon>Campylobacterales</taxon>
        <taxon>Sulfurovaceae</taxon>
        <taxon>Sulfurovum</taxon>
        <taxon>environmental samples</taxon>
    </lineage>
</organism>
<evidence type="ECO:0000256" key="2">
    <source>
        <dbReference type="ARBA" id="ARBA00004184"/>
    </source>
</evidence>
<keyword evidence="8 10" id="KW-0139">CF(1)</keyword>
<dbReference type="PANTHER" id="PTHR13822">
    <property type="entry name" value="ATP SYNTHASE DELTA/EPSILON CHAIN"/>
    <property type="match status" value="1"/>
</dbReference>
<keyword evidence="9 10" id="KW-0066">ATP synthesis</keyword>
<dbReference type="GO" id="GO:0005524">
    <property type="term" value="F:ATP binding"/>
    <property type="evidence" value="ECO:0007669"/>
    <property type="project" value="UniProtKB-UniRule"/>
</dbReference>
<keyword evidence="4 10" id="KW-0813">Transport</keyword>
<comment type="similarity">
    <text evidence="3 10 11">Belongs to the ATPase epsilon chain family.</text>
</comment>
<comment type="subunit">
    <text evidence="10 11">F-type ATPases have 2 components, CF(1) - the catalytic core - and CF(0) - the membrane proton channel. CF(1) has five subunits: alpha(3), beta(3), gamma(1), delta(1), epsilon(1). CF(0) has three main subunits: a, b and c.</text>
</comment>
<dbReference type="CDD" id="cd12152">
    <property type="entry name" value="F1-ATPase_delta"/>
    <property type="match status" value="1"/>
</dbReference>
<dbReference type="InterPro" id="IPR020546">
    <property type="entry name" value="ATP_synth_F1_dsu/esu_N"/>
</dbReference>
<accession>A0A6S6T4A1</accession>
<evidence type="ECO:0000256" key="1">
    <source>
        <dbReference type="ARBA" id="ARBA00003543"/>
    </source>
</evidence>
<reference evidence="13" key="1">
    <citation type="submission" date="2020-01" db="EMBL/GenBank/DDBJ databases">
        <authorList>
            <person name="Meier V. D."/>
            <person name="Meier V D."/>
        </authorList>
    </citation>
    <scope>NUCLEOTIDE SEQUENCE</scope>
    <source>
        <strain evidence="13">HLG_WM_MAG_03</strain>
    </source>
</reference>
<protein>
    <recommendedName>
        <fullName evidence="10">ATP synthase epsilon chain</fullName>
    </recommendedName>
    <alternativeName>
        <fullName evidence="10">ATP synthase F1 sector epsilon subunit</fullName>
    </alternativeName>
    <alternativeName>
        <fullName evidence="10">F-ATPase epsilon subunit</fullName>
    </alternativeName>
</protein>
<dbReference type="Gene3D" id="2.60.15.10">
    <property type="entry name" value="F0F1 ATP synthase delta/epsilon subunit, N-terminal"/>
    <property type="match status" value="1"/>
</dbReference>
<comment type="function">
    <text evidence="1 10">Produces ATP from ADP in the presence of a proton gradient across the membrane.</text>
</comment>
<evidence type="ECO:0000256" key="7">
    <source>
        <dbReference type="ARBA" id="ARBA00023136"/>
    </source>
</evidence>
<gene>
    <name evidence="10" type="primary">atpC</name>
    <name evidence="13" type="ORF">HELGO_WM40074</name>
</gene>
<evidence type="ECO:0000256" key="8">
    <source>
        <dbReference type="ARBA" id="ARBA00023196"/>
    </source>
</evidence>
<dbReference type="InterPro" id="IPR036771">
    <property type="entry name" value="ATPsynth_dsu/esu_N"/>
</dbReference>
<evidence type="ECO:0000256" key="4">
    <source>
        <dbReference type="ARBA" id="ARBA00022448"/>
    </source>
</evidence>
<evidence type="ECO:0000256" key="11">
    <source>
        <dbReference type="RuleBase" id="RU003656"/>
    </source>
</evidence>
<dbReference type="GO" id="GO:0016787">
    <property type="term" value="F:hydrolase activity"/>
    <property type="evidence" value="ECO:0007669"/>
    <property type="project" value="UniProtKB-KW"/>
</dbReference>
<dbReference type="GO" id="GO:0005886">
    <property type="term" value="C:plasma membrane"/>
    <property type="evidence" value="ECO:0007669"/>
    <property type="project" value="UniProtKB-SubCell"/>
</dbReference>
<proteinExistence type="inferred from homology"/>
<evidence type="ECO:0000259" key="12">
    <source>
        <dbReference type="Pfam" id="PF02823"/>
    </source>
</evidence>
<keyword evidence="5 10" id="KW-1003">Cell membrane</keyword>
<dbReference type="NCBIfam" id="TIGR01216">
    <property type="entry name" value="ATP_synt_epsi"/>
    <property type="match status" value="1"/>
</dbReference>
<evidence type="ECO:0000256" key="10">
    <source>
        <dbReference type="HAMAP-Rule" id="MF_00530"/>
    </source>
</evidence>
<evidence type="ECO:0000256" key="6">
    <source>
        <dbReference type="ARBA" id="ARBA00023065"/>
    </source>
</evidence>
<comment type="subcellular location">
    <subcellularLocation>
        <location evidence="10">Cell membrane</location>
        <topology evidence="10">Peripheral membrane protein</topology>
    </subcellularLocation>
    <subcellularLocation>
        <location evidence="2">Endomembrane system</location>
        <topology evidence="2">Peripheral membrane protein</topology>
    </subcellularLocation>
</comment>
<dbReference type="SUPFAM" id="SSF51344">
    <property type="entry name" value="Epsilon subunit of F1F0-ATP synthase N-terminal domain"/>
    <property type="match status" value="1"/>
</dbReference>
<evidence type="ECO:0000313" key="13">
    <source>
        <dbReference type="EMBL" id="CAA6809943.1"/>
    </source>
</evidence>
<evidence type="ECO:0000256" key="5">
    <source>
        <dbReference type="ARBA" id="ARBA00022475"/>
    </source>
</evidence>
<keyword evidence="7 10" id="KW-0472">Membrane</keyword>
<feature type="domain" description="ATP synthase F1 complex delta/epsilon subunit N-terminal" evidence="12">
    <location>
        <begin position="4"/>
        <end position="83"/>
    </location>
</feature>
<dbReference type="InterPro" id="IPR001469">
    <property type="entry name" value="ATP_synth_F1_dsu/esu"/>
</dbReference>
<keyword evidence="10" id="KW-0375">Hydrogen ion transport</keyword>
<keyword evidence="6 10" id="KW-0406">Ion transport</keyword>
<dbReference type="Pfam" id="PF02823">
    <property type="entry name" value="ATP-synt_DE_N"/>
    <property type="match status" value="1"/>
</dbReference>
<evidence type="ECO:0000256" key="3">
    <source>
        <dbReference type="ARBA" id="ARBA00005712"/>
    </source>
</evidence>
<name>A0A6S6T4A1_9BACT</name>
<keyword evidence="13" id="KW-0378">Hydrolase</keyword>
<dbReference type="PANTHER" id="PTHR13822:SF10">
    <property type="entry name" value="ATP SYNTHASE EPSILON CHAIN, CHLOROPLASTIC"/>
    <property type="match status" value="1"/>
</dbReference>
<dbReference type="EMBL" id="CACVAR010000198">
    <property type="protein sequence ID" value="CAA6809943.1"/>
    <property type="molecule type" value="Genomic_DNA"/>
</dbReference>
<dbReference type="GO" id="GO:0012505">
    <property type="term" value="C:endomembrane system"/>
    <property type="evidence" value="ECO:0007669"/>
    <property type="project" value="UniProtKB-SubCell"/>
</dbReference>
<dbReference type="GO" id="GO:0046933">
    <property type="term" value="F:proton-transporting ATP synthase activity, rotational mechanism"/>
    <property type="evidence" value="ECO:0007669"/>
    <property type="project" value="UniProtKB-UniRule"/>
</dbReference>
<dbReference type="HAMAP" id="MF_00530">
    <property type="entry name" value="ATP_synth_epsil_bac"/>
    <property type="match status" value="1"/>
</dbReference>
<dbReference type="GO" id="GO:0045259">
    <property type="term" value="C:proton-transporting ATP synthase complex"/>
    <property type="evidence" value="ECO:0007669"/>
    <property type="project" value="UniProtKB-KW"/>
</dbReference>